<dbReference type="EMBL" id="CADCXN010000060">
    <property type="protein sequence ID" value="CAA9891004.1"/>
    <property type="molecule type" value="Genomic_DNA"/>
</dbReference>
<evidence type="ECO:0000256" key="3">
    <source>
        <dbReference type="ARBA" id="ARBA00023002"/>
    </source>
</evidence>
<keyword evidence="6" id="KW-1185">Reference proteome</keyword>
<dbReference type="Pfam" id="PF01872">
    <property type="entry name" value="RibD_C"/>
    <property type="match status" value="1"/>
</dbReference>
<comment type="caution">
    <text evidence="5">The sequence shown here is derived from an EMBL/GenBank/DDBJ whole genome shotgun (WGS) entry which is preliminary data.</text>
</comment>
<name>A0A8S0WJ32_9GAMM</name>
<dbReference type="SUPFAM" id="SSF53597">
    <property type="entry name" value="Dihydrofolate reductase-like"/>
    <property type="match status" value="1"/>
</dbReference>
<accession>A0A8S0WJ32</accession>
<evidence type="ECO:0000259" key="4">
    <source>
        <dbReference type="Pfam" id="PF01872"/>
    </source>
</evidence>
<evidence type="ECO:0000313" key="6">
    <source>
        <dbReference type="Proteomes" id="UP000494216"/>
    </source>
</evidence>
<dbReference type="InterPro" id="IPR024072">
    <property type="entry name" value="DHFR-like_dom_sf"/>
</dbReference>
<dbReference type="PANTHER" id="PTHR38011">
    <property type="entry name" value="DIHYDROFOLATE REDUCTASE FAMILY PROTEIN (AFU_ORTHOLOGUE AFUA_8G06820)"/>
    <property type="match status" value="1"/>
</dbReference>
<dbReference type="InterPro" id="IPR002734">
    <property type="entry name" value="RibDG_C"/>
</dbReference>
<keyword evidence="3" id="KW-0560">Oxidoreductase</keyword>
<organism evidence="5 6">
    <name type="scientific">Candidatus Methylobacter favarea</name>
    <dbReference type="NCBI Taxonomy" id="2707345"/>
    <lineage>
        <taxon>Bacteria</taxon>
        <taxon>Pseudomonadati</taxon>
        <taxon>Pseudomonadota</taxon>
        <taxon>Gammaproteobacteria</taxon>
        <taxon>Methylococcales</taxon>
        <taxon>Methylococcaceae</taxon>
        <taxon>Methylobacter</taxon>
    </lineage>
</organism>
<comment type="pathway">
    <text evidence="1">Cofactor biosynthesis; riboflavin biosynthesis.</text>
</comment>
<gene>
    <name evidence="5" type="ORF">METHB2_310035</name>
</gene>
<dbReference type="GO" id="GO:0008703">
    <property type="term" value="F:5-amino-6-(5-phosphoribosylamino)uracil reductase activity"/>
    <property type="evidence" value="ECO:0007669"/>
    <property type="project" value="InterPro"/>
</dbReference>
<dbReference type="Proteomes" id="UP000494216">
    <property type="component" value="Unassembled WGS sequence"/>
</dbReference>
<reference evidence="5 6" key="1">
    <citation type="submission" date="2020-02" db="EMBL/GenBank/DDBJ databases">
        <authorList>
            <person name="Hogendoorn C."/>
        </authorList>
    </citation>
    <scope>NUCLEOTIDE SEQUENCE [LARGE SCALE GENOMIC DNA]</scope>
    <source>
        <strain evidence="5">METHB21</strain>
    </source>
</reference>
<proteinExistence type="predicted"/>
<dbReference type="GO" id="GO:0009231">
    <property type="term" value="P:riboflavin biosynthetic process"/>
    <property type="evidence" value="ECO:0007669"/>
    <property type="project" value="InterPro"/>
</dbReference>
<feature type="domain" description="Bacterial bifunctional deaminase-reductase C-terminal" evidence="4">
    <location>
        <begin position="40"/>
        <end position="247"/>
    </location>
</feature>
<evidence type="ECO:0000256" key="2">
    <source>
        <dbReference type="ARBA" id="ARBA00022857"/>
    </source>
</evidence>
<evidence type="ECO:0000313" key="5">
    <source>
        <dbReference type="EMBL" id="CAA9891004.1"/>
    </source>
</evidence>
<keyword evidence="2" id="KW-0521">NADP</keyword>
<dbReference type="Gene3D" id="3.40.430.10">
    <property type="entry name" value="Dihydrofolate Reductase, subunit A"/>
    <property type="match status" value="1"/>
</dbReference>
<protein>
    <submittedName>
        <fullName evidence="5">Riboflavin biosynthesis protein RibD domain-containing protein</fullName>
    </submittedName>
</protein>
<dbReference type="PANTHER" id="PTHR38011:SF7">
    <property type="entry name" value="2,5-DIAMINO-6-RIBOSYLAMINO-4(3H)-PYRIMIDINONE 5'-PHOSPHATE REDUCTASE"/>
    <property type="match status" value="1"/>
</dbReference>
<dbReference type="InterPro" id="IPR050765">
    <property type="entry name" value="Riboflavin_Biosynth_HTPR"/>
</dbReference>
<evidence type="ECO:0000256" key="1">
    <source>
        <dbReference type="ARBA" id="ARBA00005104"/>
    </source>
</evidence>
<dbReference type="AlphaFoldDB" id="A0A8S0WJ32"/>
<sequence length="278" mass="31077">MPAAMHTNLLRLYPQPCEQASIEGLYLAHQIHTLGTTDLPFVYANFLSSLDGRIALEDSIQGTTYIPKHLTTASDFKLFMELHAQADCLITHGGYMRALSEGRLGNILQINDPYLVEWRHRTGLKPQPAVIIASASLNFPLHASLEEHQQDVYIATGKNADPERIRYWQDLGHTLLFTGEDQGVHGAPLIQKLGELGYKSIYLIAGPQMLDTVIREKQLSRLYLTITHQLIGGTDFRTLLTGSPLGQEGNLMLESMYYDADSPPESGQFFMQFHPQAV</sequence>